<protein>
    <submittedName>
        <fullName evidence="6">M20 family metallopeptidase</fullName>
    </submittedName>
</protein>
<organism evidence="6 7">
    <name type="scientific">Noviherbaspirillum galbum</name>
    <dbReference type="NCBI Taxonomy" id="2709383"/>
    <lineage>
        <taxon>Bacteria</taxon>
        <taxon>Pseudomonadati</taxon>
        <taxon>Pseudomonadota</taxon>
        <taxon>Betaproteobacteria</taxon>
        <taxon>Burkholderiales</taxon>
        <taxon>Oxalobacteraceae</taxon>
        <taxon>Noviherbaspirillum</taxon>
    </lineage>
</organism>
<dbReference type="PANTHER" id="PTHR43808:SF32">
    <property type="entry name" value="ARGE_DAPE-RELATED DEACYLASE"/>
    <property type="match status" value="1"/>
</dbReference>
<evidence type="ECO:0000259" key="5">
    <source>
        <dbReference type="Pfam" id="PF07687"/>
    </source>
</evidence>
<proteinExistence type="predicted"/>
<dbReference type="Pfam" id="PF01546">
    <property type="entry name" value="Peptidase_M20"/>
    <property type="match status" value="1"/>
</dbReference>
<keyword evidence="4" id="KW-0862">Zinc</keyword>
<dbReference type="InterPro" id="IPR036264">
    <property type="entry name" value="Bact_exopeptidase_dim_dom"/>
</dbReference>
<dbReference type="EMBL" id="JAAIVB010000085">
    <property type="protein sequence ID" value="NEX64842.1"/>
    <property type="molecule type" value="Genomic_DNA"/>
</dbReference>
<accession>A0A6B3SZL0</accession>
<dbReference type="CDD" id="cd08659">
    <property type="entry name" value="M20_ArgE_DapE-like"/>
    <property type="match status" value="1"/>
</dbReference>
<comment type="cofactor">
    <cofactor evidence="1">
        <name>Zn(2+)</name>
        <dbReference type="ChEBI" id="CHEBI:29105"/>
    </cofactor>
</comment>
<dbReference type="Gene3D" id="3.40.630.10">
    <property type="entry name" value="Zn peptidases"/>
    <property type="match status" value="2"/>
</dbReference>
<keyword evidence="2" id="KW-0479">Metal-binding</keyword>
<dbReference type="AlphaFoldDB" id="A0A6B3SZL0"/>
<dbReference type="PANTHER" id="PTHR43808">
    <property type="entry name" value="ACETYLORNITHINE DEACETYLASE"/>
    <property type="match status" value="1"/>
</dbReference>
<evidence type="ECO:0000313" key="7">
    <source>
        <dbReference type="Proteomes" id="UP000482155"/>
    </source>
</evidence>
<dbReference type="InterPro" id="IPR001261">
    <property type="entry name" value="ArgE/DapE_CS"/>
</dbReference>
<dbReference type="InterPro" id="IPR050072">
    <property type="entry name" value="Peptidase_M20A"/>
</dbReference>
<dbReference type="GO" id="GO:0046872">
    <property type="term" value="F:metal ion binding"/>
    <property type="evidence" value="ECO:0007669"/>
    <property type="project" value="UniProtKB-KW"/>
</dbReference>
<evidence type="ECO:0000256" key="4">
    <source>
        <dbReference type="ARBA" id="ARBA00022833"/>
    </source>
</evidence>
<dbReference type="PROSITE" id="PS00758">
    <property type="entry name" value="ARGE_DAPE_CPG2_1"/>
    <property type="match status" value="1"/>
</dbReference>
<dbReference type="Gene3D" id="3.30.70.360">
    <property type="match status" value="1"/>
</dbReference>
<dbReference type="Pfam" id="PF07687">
    <property type="entry name" value="M20_dimer"/>
    <property type="match status" value="1"/>
</dbReference>
<evidence type="ECO:0000256" key="3">
    <source>
        <dbReference type="ARBA" id="ARBA00022801"/>
    </source>
</evidence>
<dbReference type="SUPFAM" id="SSF55031">
    <property type="entry name" value="Bacterial exopeptidase dimerisation domain"/>
    <property type="match status" value="1"/>
</dbReference>
<evidence type="ECO:0000256" key="1">
    <source>
        <dbReference type="ARBA" id="ARBA00001947"/>
    </source>
</evidence>
<comment type="caution">
    <text evidence="6">The sequence shown here is derived from an EMBL/GenBank/DDBJ whole genome shotgun (WGS) entry which is preliminary data.</text>
</comment>
<dbReference type="PROSITE" id="PS00759">
    <property type="entry name" value="ARGE_DAPE_CPG2_2"/>
    <property type="match status" value="1"/>
</dbReference>
<keyword evidence="7" id="KW-1185">Reference proteome</keyword>
<dbReference type="GO" id="GO:0016787">
    <property type="term" value="F:hydrolase activity"/>
    <property type="evidence" value="ECO:0007669"/>
    <property type="project" value="UniProtKB-KW"/>
</dbReference>
<keyword evidence="3" id="KW-0378">Hydrolase</keyword>
<dbReference type="SUPFAM" id="SSF53187">
    <property type="entry name" value="Zn-dependent exopeptidases"/>
    <property type="match status" value="1"/>
</dbReference>
<dbReference type="InterPro" id="IPR002933">
    <property type="entry name" value="Peptidase_M20"/>
</dbReference>
<dbReference type="Proteomes" id="UP000482155">
    <property type="component" value="Unassembled WGS sequence"/>
</dbReference>
<name>A0A6B3SZL0_9BURK</name>
<gene>
    <name evidence="6" type="ORF">G3574_27490</name>
</gene>
<reference evidence="6 7" key="1">
    <citation type="submission" date="2020-02" db="EMBL/GenBank/DDBJ databases">
        <authorList>
            <person name="Kim M.K."/>
        </authorList>
    </citation>
    <scope>NUCLEOTIDE SEQUENCE [LARGE SCALE GENOMIC DNA]</scope>
    <source>
        <strain evidence="6 7">17J57-3</strain>
    </source>
</reference>
<feature type="domain" description="Peptidase M20 dimerisation" evidence="5">
    <location>
        <begin position="175"/>
        <end position="264"/>
    </location>
</feature>
<dbReference type="InterPro" id="IPR011650">
    <property type="entry name" value="Peptidase_M20_dimer"/>
</dbReference>
<evidence type="ECO:0000313" key="6">
    <source>
        <dbReference type="EMBL" id="NEX64842.1"/>
    </source>
</evidence>
<sequence>MTSEAIALTQTLVRMDTVNPPGNEDQCTVHLSRLLEQAGFTCRFVEFGPRRSTLVARIGGQASKAALGFTGHVDVVPLGAAPWAHDPFGAEIVEGRMYGRGTSDMKSGVAAFVVAAVALAGRIKSGPGLTLIITAGEETGCEGAFHLVQQPDAQAILGQVGALVVGEPTSNQPLVGHKGVLWLEASAAGVTAHGSMPDQGDNAIYKIARAISSLETFEFEEGPHPLMGKPTLNVGTVRGGLNINSVPDAAEVKIDIRTVAGQDHGHVYSCLCGRLGKDLRFKTLIDAASVYTPPDDPWMRQVFAVCQKHFEEPLQPKTVSYFTDAAALLGPLGNPPTVILGPGEPQMAHQTNEYCEVSRIEEAVTIYHELIEAWCC</sequence>
<evidence type="ECO:0000256" key="2">
    <source>
        <dbReference type="ARBA" id="ARBA00022723"/>
    </source>
</evidence>